<accession>A0A2T7BAJ9</accession>
<organism evidence="1">
    <name type="scientific">Cronobacter turicensis</name>
    <dbReference type="NCBI Taxonomy" id="413502"/>
    <lineage>
        <taxon>Bacteria</taxon>
        <taxon>Pseudomonadati</taxon>
        <taxon>Pseudomonadota</taxon>
        <taxon>Gammaproteobacteria</taxon>
        <taxon>Enterobacterales</taxon>
        <taxon>Enterobacteriaceae</taxon>
        <taxon>Cronobacter</taxon>
    </lineage>
</organism>
<dbReference type="OrthoDB" id="9800188at2"/>
<dbReference type="RefSeq" id="WP_075197153.1">
    <property type="nucleotide sequence ID" value="NZ_CP187984.1"/>
</dbReference>
<proteinExistence type="predicted"/>
<protein>
    <submittedName>
        <fullName evidence="1">3-hydroxy-fatty acyl-ACP dehydratase</fullName>
    </submittedName>
</protein>
<sequence length="158" mass="17157">MTPYLAPGAYLPHETPMLLLESVLAVSENTARCRVTVSPQGVLAPFLTAEGELPAWYAMELMAQTVGVWSGWHRISHGEPGIALGMILGARDLQCQHSAFPQGSTLDIDVTLLLQDEKFGSFEATIHCGEICFARGRINTFQPDNAELNQLFSQGAPT</sequence>
<dbReference type="SUPFAM" id="SSF54637">
    <property type="entry name" value="Thioesterase/thiol ester dehydrase-isomerase"/>
    <property type="match status" value="1"/>
</dbReference>
<reference evidence="1" key="1">
    <citation type="submission" date="2016-12" db="EMBL/GenBank/DDBJ databases">
        <title>Analysis of the Molecular Diversity Among Cronobacter Species Isolated from Filth Flies Using a Pan Genomic DNA Microarray.</title>
        <authorList>
            <person name="Pava-Ripoll M."/>
            <person name="Tall B."/>
            <person name="Farber J."/>
            <person name="Fanning S."/>
            <person name="Lehner A."/>
            <person name="Stephan R."/>
            <person name="Pagotto F."/>
            <person name="Iverson C."/>
            <person name="Ziobro G."/>
            <person name="Miller A."/>
            <person name="Pearson R."/>
            <person name="Yan Q."/>
            <person name="Kim M."/>
            <person name="Jeong S."/>
            <person name="Park J."/>
            <person name="Jun S."/>
            <person name="Choi H."/>
            <person name="Chung T."/>
            <person name="Yoo Y."/>
            <person name="Park E."/>
            <person name="Hwang S."/>
            <person name="Lee B."/>
            <person name="Sathyamoorthy V."/>
            <person name="Carter L."/>
            <person name="Mammel M."/>
            <person name="Jackson S."/>
            <person name="Kothary M."/>
            <person name="Patel I."/>
            <person name="Grim C."/>
            <person name="Gopinath G."/>
            <person name="Gangiredla J."/>
            <person name="Chase H."/>
        </authorList>
    </citation>
    <scope>NUCLEOTIDE SEQUENCE [LARGE SCALE GENOMIC DNA]</scope>
    <source>
        <strain evidence="1">MOD1-Sh41s</strain>
    </source>
</reference>
<dbReference type="AlphaFoldDB" id="A0A2T7BAJ9"/>
<dbReference type="PIRSF" id="PIRSF020565">
    <property type="entry name" value="3Ho_Ac_ACP_DH_prd"/>
    <property type="match status" value="1"/>
</dbReference>
<name>A0A2T7BAJ9_9ENTR</name>
<dbReference type="EMBL" id="MSAG01000001">
    <property type="protein sequence ID" value="PUX26963.1"/>
    <property type="molecule type" value="Genomic_DNA"/>
</dbReference>
<dbReference type="InterPro" id="IPR029069">
    <property type="entry name" value="HotDog_dom_sf"/>
</dbReference>
<evidence type="ECO:0000313" key="1">
    <source>
        <dbReference type="EMBL" id="PUX26963.1"/>
    </source>
</evidence>
<dbReference type="InterPro" id="IPR016776">
    <property type="entry name" value="ApeP-like_dehydratase"/>
</dbReference>
<gene>
    <name evidence="1" type="ORF">BS411_00755</name>
</gene>
<dbReference type="Gene3D" id="3.10.129.10">
    <property type="entry name" value="Hotdog Thioesterase"/>
    <property type="match status" value="1"/>
</dbReference>
<comment type="caution">
    <text evidence="1">The sequence shown here is derived from an EMBL/GenBank/DDBJ whole genome shotgun (WGS) entry which is preliminary data.</text>
</comment>
<dbReference type="Pfam" id="PF22817">
    <property type="entry name" value="ApeP-like"/>
    <property type="match status" value="1"/>
</dbReference>